<dbReference type="InterPro" id="IPR023198">
    <property type="entry name" value="PGP-like_dom2"/>
</dbReference>
<comment type="caution">
    <text evidence="5">The sequence shown here is derived from an EMBL/GenBank/DDBJ whole genome shotgun (WGS) entry which is preliminary data.</text>
</comment>
<dbReference type="Gene3D" id="3.40.50.1000">
    <property type="entry name" value="HAD superfamily/HAD-like"/>
    <property type="match status" value="1"/>
</dbReference>
<dbReference type="InterPro" id="IPR036412">
    <property type="entry name" value="HAD-like_sf"/>
</dbReference>
<sequence length="233" mass="25960">MTASRVKCVIFDCEGTLVDSERLCCEALVQVFGELGVVLSYSQVVEHFAGGKIADVLHSTCQFAHISADIDLLEQRYRAVVAAMFQRQLVPMSGAQELLDYLQHHQIEFCAVSNAPREKIALTLSLAGLERYFKGRIFSAFDANSWKPEPDLIRYCAMNMGFTLEECIYIDDTAKGVAAGINAGVITFQLSPLNPQNRSRCQQVIVLAHLQQLVQWLSDRQSPPFKVAMPSSR</sequence>
<gene>
    <name evidence="5" type="ORF">PUN32_03275</name>
</gene>
<dbReference type="Proteomes" id="UP001216189">
    <property type="component" value="Unassembled WGS sequence"/>
</dbReference>
<dbReference type="InterPro" id="IPR051600">
    <property type="entry name" value="Beta-PGM-like"/>
</dbReference>
<dbReference type="InterPro" id="IPR023214">
    <property type="entry name" value="HAD_sf"/>
</dbReference>
<evidence type="ECO:0000256" key="2">
    <source>
        <dbReference type="ARBA" id="ARBA00006171"/>
    </source>
</evidence>
<accession>A0ABT5UY68</accession>
<dbReference type="NCBIfam" id="TIGR01509">
    <property type="entry name" value="HAD-SF-IA-v3"/>
    <property type="match status" value="1"/>
</dbReference>
<dbReference type="RefSeq" id="WP_274721743.1">
    <property type="nucleotide sequence ID" value="NZ_JARBFT010000002.1"/>
</dbReference>
<dbReference type="EMBL" id="JARBFT010000002">
    <property type="protein sequence ID" value="MDE1514036.1"/>
    <property type="molecule type" value="Genomic_DNA"/>
</dbReference>
<organism evidence="5 6">
    <name type="scientific">Vibrio chanodichtyis</name>
    <dbReference type="NCBI Taxonomy" id="3027932"/>
    <lineage>
        <taxon>Bacteria</taxon>
        <taxon>Pseudomonadati</taxon>
        <taxon>Pseudomonadota</taxon>
        <taxon>Gammaproteobacteria</taxon>
        <taxon>Vibrionales</taxon>
        <taxon>Vibrionaceae</taxon>
        <taxon>Vibrio</taxon>
    </lineage>
</organism>
<keyword evidence="5" id="KW-0378">Hydrolase</keyword>
<dbReference type="PANTHER" id="PTHR46193:SF10">
    <property type="entry name" value="6-PHOSPHOGLUCONATE PHOSPHATASE"/>
    <property type="match status" value="1"/>
</dbReference>
<proteinExistence type="inferred from homology"/>
<dbReference type="InterPro" id="IPR006439">
    <property type="entry name" value="HAD-SF_hydro_IA"/>
</dbReference>
<comment type="similarity">
    <text evidence="2">Belongs to the HAD-like hydrolase superfamily. CbbY/CbbZ/Gph/YieH family.</text>
</comment>
<dbReference type="CDD" id="cd07526">
    <property type="entry name" value="HAD_BPGM_like"/>
    <property type="match status" value="1"/>
</dbReference>
<dbReference type="Gene3D" id="1.10.150.240">
    <property type="entry name" value="Putative phosphatase, domain 2"/>
    <property type="match status" value="1"/>
</dbReference>
<dbReference type="GO" id="GO:0016787">
    <property type="term" value="F:hydrolase activity"/>
    <property type="evidence" value="ECO:0007669"/>
    <property type="project" value="UniProtKB-KW"/>
</dbReference>
<keyword evidence="3" id="KW-0479">Metal-binding</keyword>
<protein>
    <submittedName>
        <fullName evidence="5">HAD family hydrolase</fullName>
    </submittedName>
</protein>
<dbReference type="InterPro" id="IPR041492">
    <property type="entry name" value="HAD_2"/>
</dbReference>
<keyword evidence="4" id="KW-0460">Magnesium</keyword>
<evidence type="ECO:0000256" key="3">
    <source>
        <dbReference type="ARBA" id="ARBA00022723"/>
    </source>
</evidence>
<dbReference type="SFLD" id="SFLDG01129">
    <property type="entry name" value="C1.5:_HAD__Beta-PGM__Phosphata"/>
    <property type="match status" value="1"/>
</dbReference>
<dbReference type="Pfam" id="PF13419">
    <property type="entry name" value="HAD_2"/>
    <property type="match status" value="1"/>
</dbReference>
<dbReference type="SUPFAM" id="SSF56784">
    <property type="entry name" value="HAD-like"/>
    <property type="match status" value="1"/>
</dbReference>
<comment type="cofactor">
    <cofactor evidence="1">
        <name>Mg(2+)</name>
        <dbReference type="ChEBI" id="CHEBI:18420"/>
    </cofactor>
</comment>
<evidence type="ECO:0000256" key="1">
    <source>
        <dbReference type="ARBA" id="ARBA00001946"/>
    </source>
</evidence>
<reference evidence="5 6" key="1">
    <citation type="submission" date="2023-02" db="EMBL/GenBank/DDBJ databases">
        <title>Vibrio intestini sp. nov., a close relative of Vibrio cholerae isolated from the intestine of Healthy Culter dabryi.</title>
        <authorList>
            <person name="Wu N."/>
        </authorList>
    </citation>
    <scope>NUCLEOTIDE SEQUENCE [LARGE SCALE GENOMIC DNA]</scope>
    <source>
        <strain evidence="5 6">DSL-7</strain>
    </source>
</reference>
<evidence type="ECO:0000313" key="6">
    <source>
        <dbReference type="Proteomes" id="UP001216189"/>
    </source>
</evidence>
<name>A0ABT5UY68_9VIBR</name>
<dbReference type="PANTHER" id="PTHR46193">
    <property type="entry name" value="6-PHOSPHOGLUCONATE PHOSPHATASE"/>
    <property type="match status" value="1"/>
</dbReference>
<dbReference type="SFLD" id="SFLDS00003">
    <property type="entry name" value="Haloacid_Dehalogenase"/>
    <property type="match status" value="1"/>
</dbReference>
<keyword evidence="6" id="KW-1185">Reference proteome</keyword>
<evidence type="ECO:0000256" key="4">
    <source>
        <dbReference type="ARBA" id="ARBA00022842"/>
    </source>
</evidence>
<evidence type="ECO:0000313" key="5">
    <source>
        <dbReference type="EMBL" id="MDE1514036.1"/>
    </source>
</evidence>